<accession>A0A656QUY0</accession>
<dbReference type="AlphaFoldDB" id="A0A656QUY0"/>
<organism evidence="1 2">
    <name type="scientific">Caballeronia zhejiangensis</name>
    <dbReference type="NCBI Taxonomy" id="871203"/>
    <lineage>
        <taxon>Bacteria</taxon>
        <taxon>Pseudomonadati</taxon>
        <taxon>Pseudomonadota</taxon>
        <taxon>Betaproteobacteria</taxon>
        <taxon>Burkholderiales</taxon>
        <taxon>Burkholderiaceae</taxon>
        <taxon>Caballeronia</taxon>
    </lineage>
</organism>
<gene>
    <name evidence="1" type="ORF">BG60_02610</name>
</gene>
<comment type="caution">
    <text evidence="1">The sequence shown here is derived from an EMBL/GenBank/DDBJ whole genome shotgun (WGS) entry which is preliminary data.</text>
</comment>
<sequence>MAHILTSCWHMLSNRFERSRERRFLREARRAMNACGCEAPRTSTRGDGEASRAERLEHIALFAQAGYFNMGNAVDMFQPPVEPPLFRCDAGGASTARSHR</sequence>
<evidence type="ECO:0000313" key="2">
    <source>
        <dbReference type="Proteomes" id="UP000027451"/>
    </source>
</evidence>
<name>A0A656QUY0_9BURK</name>
<proteinExistence type="predicted"/>
<keyword evidence="2" id="KW-1185">Reference proteome</keyword>
<dbReference type="EMBL" id="JFHD01000001">
    <property type="protein sequence ID" value="KDR34271.1"/>
    <property type="molecule type" value="Genomic_DNA"/>
</dbReference>
<dbReference type="Proteomes" id="UP000027451">
    <property type="component" value="Unassembled WGS sequence"/>
</dbReference>
<dbReference type="RefSeq" id="WP_008346758.1">
    <property type="nucleotide sequence ID" value="NZ_CP084286.1"/>
</dbReference>
<evidence type="ECO:0000313" key="1">
    <source>
        <dbReference type="EMBL" id="KDR34271.1"/>
    </source>
</evidence>
<reference evidence="1 2" key="1">
    <citation type="submission" date="2014-03" db="EMBL/GenBank/DDBJ databases">
        <title>Draft Genome Sequences of Four Burkholderia Strains.</title>
        <authorList>
            <person name="Liu X.Y."/>
            <person name="Li C.X."/>
            <person name="Xu J.H."/>
        </authorList>
    </citation>
    <scope>NUCLEOTIDE SEQUENCE [LARGE SCALE GENOMIC DNA]</scope>
    <source>
        <strain evidence="1 2">OP-1</strain>
    </source>
</reference>
<protein>
    <submittedName>
        <fullName evidence="1">Uncharacterized protein</fullName>
    </submittedName>
</protein>